<dbReference type="Proteomes" id="UP001501759">
    <property type="component" value="Unassembled WGS sequence"/>
</dbReference>
<keyword evidence="1" id="KW-1133">Transmembrane helix</keyword>
<dbReference type="InterPro" id="IPR007349">
    <property type="entry name" value="DUF418"/>
</dbReference>
<feature type="transmembrane region" description="Helical" evidence="1">
    <location>
        <begin position="123"/>
        <end position="142"/>
    </location>
</feature>
<feature type="transmembrane region" description="Helical" evidence="1">
    <location>
        <begin position="69"/>
        <end position="87"/>
    </location>
</feature>
<accession>A0ABP9J9X8</accession>
<dbReference type="PANTHER" id="PTHR30590:SF3">
    <property type="entry name" value="HYPOTHETICAL MEMBRANE SPANNING PROTEIN"/>
    <property type="match status" value="1"/>
</dbReference>
<gene>
    <name evidence="4" type="ORF">GCM10023335_60100</name>
</gene>
<dbReference type="EMBL" id="BAABKB010000028">
    <property type="protein sequence ID" value="GAA5025446.1"/>
    <property type="molecule type" value="Genomic_DNA"/>
</dbReference>
<comment type="caution">
    <text evidence="4">The sequence shown here is derived from an EMBL/GenBank/DDBJ whole genome shotgun (WGS) entry which is preliminary data.</text>
</comment>
<dbReference type="Pfam" id="PF07786">
    <property type="entry name" value="HGSNAT_cat"/>
    <property type="match status" value="1"/>
</dbReference>
<feature type="domain" description="DUF418" evidence="2">
    <location>
        <begin position="293"/>
        <end position="398"/>
    </location>
</feature>
<keyword evidence="1" id="KW-0472">Membrane</keyword>
<feature type="transmembrane region" description="Helical" evidence="1">
    <location>
        <begin position="149"/>
        <end position="171"/>
    </location>
</feature>
<evidence type="ECO:0000256" key="1">
    <source>
        <dbReference type="SAM" id="Phobius"/>
    </source>
</evidence>
<organism evidence="4 5">
    <name type="scientific">Streptomyces siamensis</name>
    <dbReference type="NCBI Taxonomy" id="1274986"/>
    <lineage>
        <taxon>Bacteria</taxon>
        <taxon>Bacillati</taxon>
        <taxon>Actinomycetota</taxon>
        <taxon>Actinomycetes</taxon>
        <taxon>Kitasatosporales</taxon>
        <taxon>Streptomycetaceae</taxon>
        <taxon>Streptomyces</taxon>
    </lineage>
</organism>
<proteinExistence type="predicted"/>
<evidence type="ECO:0000259" key="3">
    <source>
        <dbReference type="Pfam" id="PF07786"/>
    </source>
</evidence>
<evidence type="ECO:0000259" key="2">
    <source>
        <dbReference type="Pfam" id="PF04235"/>
    </source>
</evidence>
<feature type="transmembrane region" description="Helical" evidence="1">
    <location>
        <begin position="334"/>
        <end position="352"/>
    </location>
</feature>
<name>A0ABP9J9X8_9ACTN</name>
<dbReference type="Pfam" id="PF04235">
    <property type="entry name" value="DUF418"/>
    <property type="match status" value="1"/>
</dbReference>
<keyword evidence="5" id="KW-1185">Reference proteome</keyword>
<evidence type="ECO:0000313" key="5">
    <source>
        <dbReference type="Proteomes" id="UP001501759"/>
    </source>
</evidence>
<evidence type="ECO:0000313" key="4">
    <source>
        <dbReference type="EMBL" id="GAA5025446.1"/>
    </source>
</evidence>
<keyword evidence="1" id="KW-0812">Transmembrane</keyword>
<dbReference type="PANTHER" id="PTHR30590">
    <property type="entry name" value="INNER MEMBRANE PROTEIN"/>
    <property type="match status" value="1"/>
</dbReference>
<feature type="transmembrane region" description="Helical" evidence="1">
    <location>
        <begin position="236"/>
        <end position="255"/>
    </location>
</feature>
<dbReference type="InterPro" id="IPR052529">
    <property type="entry name" value="Bact_Transport_Assoc"/>
</dbReference>
<feature type="domain" description="Heparan-alpha-glucosaminide N-acetyltransferase catalytic" evidence="3">
    <location>
        <begin position="28"/>
        <end position="226"/>
    </location>
</feature>
<feature type="transmembrane region" description="Helical" evidence="1">
    <location>
        <begin position="99"/>
        <end position="117"/>
    </location>
</feature>
<protein>
    <submittedName>
        <fullName evidence="4">Heparan-alpha-glucosaminide N-acetyltransferase domain-containing protein</fullName>
    </submittedName>
</protein>
<sequence>MRHGVSEAVPYTAPLTEGSPFGTPSTGRLIGLDLARGLAIFGMFAAHVGPDPSVGGPLGWAMEVSHGRSSALFALLAGFTLVLITGRPQPRTGRPGRQAVGRVLIRAAVLMAVGYVLTAMDTSVDVILASYGLLFILVLPLHRLRPATLAVLAAAAALVMPQVLFLLRIAVDGGSWADTVVAADPLARLTDTDGFLELFVTGEYPVLTWLPFILAGMALAKVDLTRPRVLARTARFGAALAVVGYGGSWLALHLVPGAQAAVSAATDGGPAASAWWSDAVGDPTTGAPAWLLVGAPHSQTTWSILGNTGVALCVLATCLMAAEYAGVRRVATPFVAVGSVSLTVYVGHIIAIKTLGTDDMPDAAALPVLLGFIAVAMLLAVAWTRRFRRGPLEYMLYAATTPARLIH</sequence>
<dbReference type="RefSeq" id="WP_345655930.1">
    <property type="nucleotide sequence ID" value="NZ_BAABKB010000028.1"/>
</dbReference>
<reference evidence="5" key="1">
    <citation type="journal article" date="2019" name="Int. J. Syst. Evol. Microbiol.">
        <title>The Global Catalogue of Microorganisms (GCM) 10K type strain sequencing project: providing services to taxonomists for standard genome sequencing and annotation.</title>
        <authorList>
            <consortium name="The Broad Institute Genomics Platform"/>
            <consortium name="The Broad Institute Genome Sequencing Center for Infectious Disease"/>
            <person name="Wu L."/>
            <person name="Ma J."/>
        </authorList>
    </citation>
    <scope>NUCLEOTIDE SEQUENCE [LARGE SCALE GENOMIC DNA]</scope>
    <source>
        <strain evidence="5">JCM 18409</strain>
    </source>
</reference>
<dbReference type="InterPro" id="IPR012429">
    <property type="entry name" value="HGSNAT_cat"/>
</dbReference>
<feature type="transmembrane region" description="Helical" evidence="1">
    <location>
        <begin position="364"/>
        <end position="383"/>
    </location>
</feature>
<feature type="transmembrane region" description="Helical" evidence="1">
    <location>
        <begin position="302"/>
        <end position="322"/>
    </location>
</feature>
<feature type="transmembrane region" description="Helical" evidence="1">
    <location>
        <begin position="206"/>
        <end position="224"/>
    </location>
</feature>